<feature type="region of interest" description="Disordered" evidence="6">
    <location>
        <begin position="224"/>
        <end position="249"/>
    </location>
</feature>
<evidence type="ECO:0000256" key="3">
    <source>
        <dbReference type="ARBA" id="ARBA00022729"/>
    </source>
</evidence>
<comment type="caution">
    <text evidence="7">The sequence shown here is derived from an EMBL/GenBank/DDBJ whole genome shotgun (WGS) entry which is preliminary data.</text>
</comment>
<evidence type="ECO:0000256" key="4">
    <source>
        <dbReference type="ARBA" id="ARBA00022737"/>
    </source>
</evidence>
<feature type="compositionally biased region" description="Polar residues" evidence="6">
    <location>
        <begin position="224"/>
        <end position="235"/>
    </location>
</feature>
<dbReference type="PRINTS" id="PR01705">
    <property type="entry name" value="TSP1REPEAT"/>
</dbReference>
<dbReference type="Pfam" id="PF22195">
    <property type="entry name" value="TSP1_CFP_C"/>
    <property type="match status" value="1"/>
</dbReference>
<dbReference type="Gene3D" id="2.20.100.10">
    <property type="entry name" value="Thrombospondin type-1 (TSP1) repeat"/>
    <property type="match status" value="6"/>
</dbReference>
<keyword evidence="3" id="KW-0732">Signal</keyword>
<keyword evidence="2" id="KW-0964">Secreted</keyword>
<evidence type="ECO:0008006" key="9">
    <source>
        <dbReference type="Google" id="ProtNLM"/>
    </source>
</evidence>
<dbReference type="InterPro" id="IPR054019">
    <property type="entry name" value="CFP_TSR_C"/>
</dbReference>
<dbReference type="PROSITE" id="PS50092">
    <property type="entry name" value="TSP1"/>
    <property type="match status" value="6"/>
</dbReference>
<evidence type="ECO:0000256" key="1">
    <source>
        <dbReference type="ARBA" id="ARBA00004613"/>
    </source>
</evidence>
<protein>
    <recommendedName>
        <fullName evidence="9">Properdin</fullName>
    </recommendedName>
</protein>
<evidence type="ECO:0000256" key="2">
    <source>
        <dbReference type="ARBA" id="ARBA00022525"/>
    </source>
</evidence>
<name>A0ABN9LAW3_9NEOB</name>
<dbReference type="EMBL" id="CAUEEQ010010782">
    <property type="protein sequence ID" value="CAJ0934803.1"/>
    <property type="molecule type" value="Genomic_DNA"/>
</dbReference>
<gene>
    <name evidence="7" type="ORF">RIMI_LOCUS6081984</name>
</gene>
<evidence type="ECO:0000313" key="8">
    <source>
        <dbReference type="Proteomes" id="UP001176940"/>
    </source>
</evidence>
<keyword evidence="5" id="KW-1015">Disulfide bond</keyword>
<organism evidence="7 8">
    <name type="scientific">Ranitomeya imitator</name>
    <name type="common">mimic poison frog</name>
    <dbReference type="NCBI Taxonomy" id="111125"/>
    <lineage>
        <taxon>Eukaryota</taxon>
        <taxon>Metazoa</taxon>
        <taxon>Chordata</taxon>
        <taxon>Craniata</taxon>
        <taxon>Vertebrata</taxon>
        <taxon>Euteleostomi</taxon>
        <taxon>Amphibia</taxon>
        <taxon>Batrachia</taxon>
        <taxon>Anura</taxon>
        <taxon>Neobatrachia</taxon>
        <taxon>Hyloidea</taxon>
        <taxon>Dendrobatidae</taxon>
        <taxon>Dendrobatinae</taxon>
        <taxon>Ranitomeya</taxon>
    </lineage>
</organism>
<dbReference type="SUPFAM" id="SSF82895">
    <property type="entry name" value="TSP-1 type 1 repeat"/>
    <property type="match status" value="6"/>
</dbReference>
<accession>A0ABN9LAW3</accession>
<sequence>MSILYLRKYCTESMKATIGVQQERLIKVCVGQNRGRKSYNILCFAEFNEKTLQCDDFLGDGIPQIDCCLNSKYGFKRDPQSECQSCRSAGWSEWGNWSPCSVSCKEGVQKRQRTCVGQGHCQGEALEVRSCSLQECCAVIGGWSMWSSWSRCSVTCGKGEMMRSRKCNNPAPYCGGTCTGKSGEAEQCDTHQDCPTHGSWGNWESWSQCSSHCRNKGPGNIPVQSRQRECNNPTPSKRPPGDPCQGNKQEERACPDLPYCPVDGSWGSWKKDSECTVTCGIGRIKEKRSCDTPPPQYGGRDCAGSITRDAICNTKVPCPLDGQWSHWQEWSPCTRLQGEIMCQKKVGIQSRRRQCIETTDGGKWCEGKYRESRNCYNITNCMFPGAWSEWSQWGLCSRPCGSSERIRSRECLPQFTDYP</sequence>
<dbReference type="Pfam" id="PF00090">
    <property type="entry name" value="TSP_1"/>
    <property type="match status" value="5"/>
</dbReference>
<dbReference type="PANTHER" id="PTHR22906:SF43">
    <property type="entry name" value="PROPERDIN"/>
    <property type="match status" value="1"/>
</dbReference>
<reference evidence="7" key="1">
    <citation type="submission" date="2023-07" db="EMBL/GenBank/DDBJ databases">
        <authorList>
            <person name="Stuckert A."/>
        </authorList>
    </citation>
    <scope>NUCLEOTIDE SEQUENCE</scope>
</reference>
<dbReference type="InterPro" id="IPR049536">
    <property type="entry name" value="CFP_TSR-0"/>
</dbReference>
<dbReference type="PANTHER" id="PTHR22906">
    <property type="entry name" value="PROPERDIN"/>
    <property type="match status" value="1"/>
</dbReference>
<proteinExistence type="predicted"/>
<evidence type="ECO:0000256" key="5">
    <source>
        <dbReference type="ARBA" id="ARBA00023157"/>
    </source>
</evidence>
<dbReference type="Proteomes" id="UP001176940">
    <property type="component" value="Unassembled WGS sequence"/>
</dbReference>
<dbReference type="SMART" id="SM00209">
    <property type="entry name" value="TSP1"/>
    <property type="match status" value="6"/>
</dbReference>
<comment type="subcellular location">
    <subcellularLocation>
        <location evidence="1">Secreted</location>
    </subcellularLocation>
</comment>
<evidence type="ECO:0000313" key="7">
    <source>
        <dbReference type="EMBL" id="CAJ0934803.1"/>
    </source>
</evidence>
<keyword evidence="4" id="KW-0677">Repeat</keyword>
<dbReference type="InterPro" id="IPR000884">
    <property type="entry name" value="TSP1_rpt"/>
</dbReference>
<dbReference type="InterPro" id="IPR036383">
    <property type="entry name" value="TSP1_rpt_sf"/>
</dbReference>
<evidence type="ECO:0000256" key="6">
    <source>
        <dbReference type="SAM" id="MobiDB-lite"/>
    </source>
</evidence>
<dbReference type="Pfam" id="PF18487">
    <property type="entry name" value="TSR"/>
    <property type="match status" value="1"/>
</dbReference>
<dbReference type="InterPro" id="IPR052065">
    <property type="entry name" value="Compl_asym_regulator"/>
</dbReference>
<keyword evidence="8" id="KW-1185">Reference proteome</keyword>